<dbReference type="InterPro" id="IPR001873">
    <property type="entry name" value="ENaC"/>
</dbReference>
<evidence type="ECO:0000256" key="8">
    <source>
        <dbReference type="ARBA" id="ARBA00023065"/>
    </source>
</evidence>
<evidence type="ECO:0000256" key="7">
    <source>
        <dbReference type="ARBA" id="ARBA00023053"/>
    </source>
</evidence>
<dbReference type="GO" id="GO:0005272">
    <property type="term" value="F:sodium channel activity"/>
    <property type="evidence" value="ECO:0007669"/>
    <property type="project" value="UniProtKB-KW"/>
</dbReference>
<keyword evidence="7" id="KW-0915">Sodium</keyword>
<keyword evidence="5 12" id="KW-0812">Transmembrane</keyword>
<evidence type="ECO:0000256" key="3">
    <source>
        <dbReference type="ARBA" id="ARBA00022448"/>
    </source>
</evidence>
<evidence type="ECO:0000256" key="10">
    <source>
        <dbReference type="ARBA" id="ARBA00023201"/>
    </source>
</evidence>
<name>A0A4Y2NYA7_ARAVE</name>
<gene>
    <name evidence="14" type="ORF">AVEN_157888_1</name>
</gene>
<evidence type="ECO:0000256" key="1">
    <source>
        <dbReference type="ARBA" id="ARBA00004141"/>
    </source>
</evidence>
<keyword evidence="9 13" id="KW-0472">Membrane</keyword>
<organism evidence="14 15">
    <name type="scientific">Araneus ventricosus</name>
    <name type="common">Orbweaver spider</name>
    <name type="synonym">Epeira ventricosa</name>
    <dbReference type="NCBI Taxonomy" id="182803"/>
    <lineage>
        <taxon>Eukaryota</taxon>
        <taxon>Metazoa</taxon>
        <taxon>Ecdysozoa</taxon>
        <taxon>Arthropoda</taxon>
        <taxon>Chelicerata</taxon>
        <taxon>Arachnida</taxon>
        <taxon>Araneae</taxon>
        <taxon>Araneomorphae</taxon>
        <taxon>Entelegynae</taxon>
        <taxon>Araneoidea</taxon>
        <taxon>Araneidae</taxon>
        <taxon>Araneus</taxon>
    </lineage>
</organism>
<comment type="similarity">
    <text evidence="2 12">Belongs to the amiloride-sensitive sodium channel (TC 1.A.6) family.</text>
</comment>
<evidence type="ECO:0000256" key="11">
    <source>
        <dbReference type="ARBA" id="ARBA00023303"/>
    </source>
</evidence>
<dbReference type="Proteomes" id="UP000499080">
    <property type="component" value="Unassembled WGS sequence"/>
</dbReference>
<proteinExistence type="inferred from homology"/>
<dbReference type="EMBL" id="BGPR01010019">
    <property type="protein sequence ID" value="GBN43792.1"/>
    <property type="molecule type" value="Genomic_DNA"/>
</dbReference>
<evidence type="ECO:0000256" key="5">
    <source>
        <dbReference type="ARBA" id="ARBA00022692"/>
    </source>
</evidence>
<keyword evidence="11 12" id="KW-0407">Ion channel</keyword>
<feature type="transmembrane region" description="Helical" evidence="13">
    <location>
        <begin position="57"/>
        <end position="78"/>
    </location>
</feature>
<accession>A0A4Y2NYA7</accession>
<dbReference type="Pfam" id="PF00858">
    <property type="entry name" value="ASC"/>
    <property type="match status" value="1"/>
</dbReference>
<sequence>MMDSCERNAQEERVIVFSTTEITVTESSTAEEESAQKLTNNSCVIEKTVVWRTFKTFVFLICLIFLIIQSVEFFNIYYTYPTNIVQESTVSKDFKMPATTLCFRNTMSTEKFCFENPDLCEKPSNLEEFCKKYPFYCKGNTSMLMIPMMGYYTNYSEEVKKMSQRYLLNGSLDDPDLFESRLYGRNLYHE</sequence>
<dbReference type="OrthoDB" id="6423739at2759"/>
<keyword evidence="15" id="KW-1185">Reference proteome</keyword>
<keyword evidence="3 12" id="KW-0813">Transport</keyword>
<evidence type="ECO:0000256" key="13">
    <source>
        <dbReference type="SAM" id="Phobius"/>
    </source>
</evidence>
<dbReference type="GO" id="GO:0016020">
    <property type="term" value="C:membrane"/>
    <property type="evidence" value="ECO:0007669"/>
    <property type="project" value="UniProtKB-SubCell"/>
</dbReference>
<protein>
    <submittedName>
        <fullName evidence="14">Uncharacterized protein</fullName>
    </submittedName>
</protein>
<keyword evidence="6 13" id="KW-1133">Transmembrane helix</keyword>
<evidence type="ECO:0000256" key="4">
    <source>
        <dbReference type="ARBA" id="ARBA00022461"/>
    </source>
</evidence>
<evidence type="ECO:0000256" key="12">
    <source>
        <dbReference type="RuleBase" id="RU000679"/>
    </source>
</evidence>
<keyword evidence="10 12" id="KW-0739">Sodium transport</keyword>
<evidence type="ECO:0000256" key="9">
    <source>
        <dbReference type="ARBA" id="ARBA00023136"/>
    </source>
</evidence>
<keyword evidence="8 12" id="KW-0406">Ion transport</keyword>
<comment type="caution">
    <text evidence="14">The sequence shown here is derived from an EMBL/GenBank/DDBJ whole genome shotgun (WGS) entry which is preliminary data.</text>
</comment>
<evidence type="ECO:0000313" key="15">
    <source>
        <dbReference type="Proteomes" id="UP000499080"/>
    </source>
</evidence>
<evidence type="ECO:0000256" key="6">
    <source>
        <dbReference type="ARBA" id="ARBA00022989"/>
    </source>
</evidence>
<evidence type="ECO:0000313" key="14">
    <source>
        <dbReference type="EMBL" id="GBN43792.1"/>
    </source>
</evidence>
<reference evidence="14 15" key="1">
    <citation type="journal article" date="2019" name="Sci. Rep.">
        <title>Orb-weaving spider Araneus ventricosus genome elucidates the spidroin gene catalogue.</title>
        <authorList>
            <person name="Kono N."/>
            <person name="Nakamura H."/>
            <person name="Ohtoshi R."/>
            <person name="Moran D.A.P."/>
            <person name="Shinohara A."/>
            <person name="Yoshida Y."/>
            <person name="Fujiwara M."/>
            <person name="Mori M."/>
            <person name="Tomita M."/>
            <person name="Arakawa K."/>
        </authorList>
    </citation>
    <scope>NUCLEOTIDE SEQUENCE [LARGE SCALE GENOMIC DNA]</scope>
</reference>
<dbReference type="AlphaFoldDB" id="A0A4Y2NYA7"/>
<keyword evidence="4 12" id="KW-0894">Sodium channel</keyword>
<comment type="subcellular location">
    <subcellularLocation>
        <location evidence="1">Membrane</location>
        <topology evidence="1">Multi-pass membrane protein</topology>
    </subcellularLocation>
</comment>
<evidence type="ECO:0000256" key="2">
    <source>
        <dbReference type="ARBA" id="ARBA00007193"/>
    </source>
</evidence>